<dbReference type="Gene3D" id="2.40.10.10">
    <property type="entry name" value="Trypsin-like serine proteases"/>
    <property type="match status" value="2"/>
</dbReference>
<feature type="chain" id="PRO_5039400611" description="Secreted protein" evidence="3">
    <location>
        <begin position="20"/>
        <end position="513"/>
    </location>
</feature>
<feature type="region of interest" description="Disordered" evidence="2">
    <location>
        <begin position="278"/>
        <end position="297"/>
    </location>
</feature>
<reference evidence="4 5" key="1">
    <citation type="submission" date="2020-08" db="EMBL/GenBank/DDBJ databases">
        <title>Sequencing the genomes of 1000 actinobacteria strains.</title>
        <authorList>
            <person name="Klenk H.-P."/>
        </authorList>
    </citation>
    <scope>NUCLEOTIDE SEQUENCE [LARGE SCALE GENOMIC DNA]</scope>
    <source>
        <strain evidence="4 5">DSM 44320</strain>
    </source>
</reference>
<keyword evidence="5" id="KW-1185">Reference proteome</keyword>
<sequence length="513" mass="56257">MKRLLIPLAAAGLTAAALAAPAAAAPSWVTDPLAPKPADAYSTAKFWLNANGAALRKATQYHWDSKDVTKLVKVSADQPDDGKPGIVAPTGAAKTGGKVKNVNLPRTLGKVFFVDRKGEYRWCSATSIQSRHRNLVATAGHCVYEHGRDVFAKWVFVPGYYQGKAPFGVFSGAYAFTAYDLDTYDDYDGDFAFVAVHNGFSLTGSREVPKGEFTDWAGDKWVEHEEIKEDEYKTGFEKYGAAGPYWSKDFDVTPEKVGHDYKGEKTLTKVEVTEKEYGDAAPSTTANVNGEQYEKVGPTPISKEKYQELTKLKADGKFPGKLHAEVSNGAEIAWYESHYYIKQWVKSGKTVRYFRDHYIIGMAKDAGKLGDAVGGQGIAWNQPTGQPVFVFGYPADPHPDGDKPYTGVTPKYCYGKTGTKTYQVNSFRVETHQALKCSLTGGSDGGPWLLKYNNSKRLGYVNGVTSLFHDQDGNDRVDMISSAYFDGETADVYNKAQYAETKAVVGPKGEILQ</sequence>
<evidence type="ECO:0000256" key="2">
    <source>
        <dbReference type="SAM" id="MobiDB-lite"/>
    </source>
</evidence>
<evidence type="ECO:0008006" key="6">
    <source>
        <dbReference type="Google" id="ProtNLM"/>
    </source>
</evidence>
<dbReference type="RefSeq" id="WP_183655894.1">
    <property type="nucleotide sequence ID" value="NZ_JACIBV010000001.1"/>
</dbReference>
<name>A0A7W5V558_9ACTN</name>
<dbReference type="InterPro" id="IPR009003">
    <property type="entry name" value="Peptidase_S1_PA"/>
</dbReference>
<dbReference type="AlphaFoldDB" id="A0A7W5V558"/>
<accession>A0A7W5V558</accession>
<dbReference type="GeneID" id="95392911"/>
<dbReference type="SUPFAM" id="SSF50494">
    <property type="entry name" value="Trypsin-like serine proteases"/>
    <property type="match status" value="1"/>
</dbReference>
<proteinExistence type="predicted"/>
<organism evidence="4 5">
    <name type="scientific">Nonomuraea dietziae</name>
    <dbReference type="NCBI Taxonomy" id="65515"/>
    <lineage>
        <taxon>Bacteria</taxon>
        <taxon>Bacillati</taxon>
        <taxon>Actinomycetota</taxon>
        <taxon>Actinomycetes</taxon>
        <taxon>Streptosporangiales</taxon>
        <taxon>Streptosporangiaceae</taxon>
        <taxon>Nonomuraea</taxon>
    </lineage>
</organism>
<feature type="signal peptide" evidence="3">
    <location>
        <begin position="1"/>
        <end position="19"/>
    </location>
</feature>
<evidence type="ECO:0000256" key="1">
    <source>
        <dbReference type="ARBA" id="ARBA00022729"/>
    </source>
</evidence>
<evidence type="ECO:0000313" key="4">
    <source>
        <dbReference type="EMBL" id="MBB3730782.1"/>
    </source>
</evidence>
<keyword evidence="1 3" id="KW-0732">Signal</keyword>
<evidence type="ECO:0000313" key="5">
    <source>
        <dbReference type="Proteomes" id="UP000579945"/>
    </source>
</evidence>
<protein>
    <recommendedName>
        <fullName evidence="6">Secreted protein</fullName>
    </recommendedName>
</protein>
<dbReference type="InterPro" id="IPR043504">
    <property type="entry name" value="Peptidase_S1_PA_chymotrypsin"/>
</dbReference>
<dbReference type="InterPro" id="IPR050966">
    <property type="entry name" value="Glutamyl_endopeptidase"/>
</dbReference>
<dbReference type="PANTHER" id="PTHR15462">
    <property type="entry name" value="SERINE PROTEASE"/>
    <property type="match status" value="1"/>
</dbReference>
<gene>
    <name evidence="4" type="ORF">FHR33_006642</name>
</gene>
<comment type="caution">
    <text evidence="4">The sequence shown here is derived from an EMBL/GenBank/DDBJ whole genome shotgun (WGS) entry which is preliminary data.</text>
</comment>
<dbReference type="Proteomes" id="UP000579945">
    <property type="component" value="Unassembled WGS sequence"/>
</dbReference>
<evidence type="ECO:0000256" key="3">
    <source>
        <dbReference type="SAM" id="SignalP"/>
    </source>
</evidence>
<dbReference type="EMBL" id="JACIBV010000001">
    <property type="protein sequence ID" value="MBB3730782.1"/>
    <property type="molecule type" value="Genomic_DNA"/>
</dbReference>